<dbReference type="eggNOG" id="COG1670">
    <property type="taxonomic scope" value="Bacteria"/>
</dbReference>
<organism evidence="2 3">
    <name type="scientific">Helicobacter felis (strain ATCC 49179 / CCUG 28539 / NCTC 12436 / CS1)</name>
    <dbReference type="NCBI Taxonomy" id="936155"/>
    <lineage>
        <taxon>Bacteria</taxon>
        <taxon>Pseudomonadati</taxon>
        <taxon>Campylobacterota</taxon>
        <taxon>Epsilonproteobacteria</taxon>
        <taxon>Campylobacterales</taxon>
        <taxon>Helicobacteraceae</taxon>
        <taxon>Helicobacter</taxon>
    </lineage>
</organism>
<keyword evidence="2" id="KW-0969">Cilium</keyword>
<dbReference type="PROSITE" id="PS51186">
    <property type="entry name" value="GNAT"/>
    <property type="match status" value="1"/>
</dbReference>
<dbReference type="EMBL" id="FQ670179">
    <property type="protein sequence ID" value="CBY83606.1"/>
    <property type="molecule type" value="Genomic_DNA"/>
</dbReference>
<dbReference type="PANTHER" id="PTHR43415:SF3">
    <property type="entry name" value="GNAT-FAMILY ACETYLTRANSFERASE"/>
    <property type="match status" value="1"/>
</dbReference>
<protein>
    <submittedName>
        <fullName evidence="2">Flagellar modification protein FlaG/FlmH</fullName>
    </submittedName>
</protein>
<dbReference type="Proteomes" id="UP000007934">
    <property type="component" value="Chromosome"/>
</dbReference>
<dbReference type="Pfam" id="PF13420">
    <property type="entry name" value="Acetyltransf_4"/>
    <property type="match status" value="1"/>
</dbReference>
<dbReference type="InterPro" id="IPR020036">
    <property type="entry name" value="PseH"/>
</dbReference>
<dbReference type="GO" id="GO:0016747">
    <property type="term" value="F:acyltransferase activity, transferring groups other than amino-acyl groups"/>
    <property type="evidence" value="ECO:0007669"/>
    <property type="project" value="InterPro"/>
</dbReference>
<dbReference type="STRING" id="936155.HFELIS_15220"/>
<dbReference type="KEGG" id="hfe:HFELIS_15220"/>
<proteinExistence type="predicted"/>
<keyword evidence="3" id="KW-1185">Reference proteome</keyword>
<dbReference type="InterPro" id="IPR016181">
    <property type="entry name" value="Acyl_CoA_acyltransferase"/>
</dbReference>
<dbReference type="OrthoDB" id="5330177at2"/>
<dbReference type="RefSeq" id="WP_013469967.1">
    <property type="nucleotide sequence ID" value="NC_014810.2"/>
</dbReference>
<evidence type="ECO:0000313" key="3">
    <source>
        <dbReference type="Proteomes" id="UP000007934"/>
    </source>
</evidence>
<sequence length="188" mass="22290">MFDPSWLSKSFEIPSTALQEHPPLYACHFTHTTQQEQLEILTFRNHPKTSVWMLNEHIGLEAHLRFIEQLKENPNSAYYLFKQGQTLLGVGSLTRIHPIHRHGFLGIYKNPHLEHVGTQILNALEFIAFYKIRLHALHLEVLATNERALNFYQRHAYRKEGYLRDFIHRKGRYHDVWLFVKFSPLSTF</sequence>
<evidence type="ECO:0000259" key="1">
    <source>
        <dbReference type="PROSITE" id="PS51186"/>
    </source>
</evidence>
<accession>E7AAZ4</accession>
<keyword evidence="2" id="KW-0966">Cell projection</keyword>
<dbReference type="PANTHER" id="PTHR43415">
    <property type="entry name" value="SPERMIDINE N(1)-ACETYLTRANSFERASE"/>
    <property type="match status" value="1"/>
</dbReference>
<dbReference type="HOGENOM" id="CLU_013985_20_0_7"/>
<dbReference type="SUPFAM" id="SSF55729">
    <property type="entry name" value="Acyl-CoA N-acyltransferases (Nat)"/>
    <property type="match status" value="1"/>
</dbReference>
<dbReference type="AlphaFoldDB" id="E7AAZ4"/>
<gene>
    <name evidence="2" type="primary">flaG1/flmH</name>
    <name evidence="2" type="ordered locus">Hfelis_15220</name>
</gene>
<keyword evidence="2" id="KW-0282">Flagellum</keyword>
<dbReference type="InterPro" id="IPR000182">
    <property type="entry name" value="GNAT_dom"/>
</dbReference>
<dbReference type="GeneID" id="36134244"/>
<dbReference type="NCBIfam" id="TIGR03585">
    <property type="entry name" value="PseH"/>
    <property type="match status" value="1"/>
</dbReference>
<name>E7AAZ4_HELFC</name>
<reference evidence="2 3" key="1">
    <citation type="journal article" date="2011" name="Genome Biol. Evol.">
        <title>Comparative whole genome sequence analysis of the carcinogenic bacterial model pathogen Helicobacter felis.</title>
        <authorList>
            <person name="Arnold I.C."/>
            <person name="Zigova Z."/>
            <person name="Holden M."/>
            <person name="Lawley T.D."/>
            <person name="Rad R."/>
            <person name="Dougan G."/>
            <person name="Falkow S."/>
            <person name="Bentley S.D."/>
            <person name="Muller A."/>
        </authorList>
    </citation>
    <scope>NUCLEOTIDE SEQUENCE [LARGE SCALE GENOMIC DNA]</scope>
    <source>
        <strain evidence="3">ATCC 49179 / CCUG 28539 / NCTC 12436 / CS1</strain>
    </source>
</reference>
<dbReference type="Gene3D" id="3.40.630.30">
    <property type="match status" value="1"/>
</dbReference>
<evidence type="ECO:0000313" key="2">
    <source>
        <dbReference type="EMBL" id="CBY83606.1"/>
    </source>
</evidence>
<feature type="domain" description="N-acetyltransferase" evidence="1">
    <location>
        <begin position="38"/>
        <end position="183"/>
    </location>
</feature>